<evidence type="ECO:0000256" key="1">
    <source>
        <dbReference type="ARBA" id="ARBA00004604"/>
    </source>
</evidence>
<organism evidence="4 5">
    <name type="scientific">Caerostris darwini</name>
    <dbReference type="NCBI Taxonomy" id="1538125"/>
    <lineage>
        <taxon>Eukaryota</taxon>
        <taxon>Metazoa</taxon>
        <taxon>Ecdysozoa</taxon>
        <taxon>Arthropoda</taxon>
        <taxon>Chelicerata</taxon>
        <taxon>Arachnida</taxon>
        <taxon>Araneae</taxon>
        <taxon>Araneomorphae</taxon>
        <taxon>Entelegynae</taxon>
        <taxon>Araneoidea</taxon>
        <taxon>Araneidae</taxon>
        <taxon>Caerostris</taxon>
    </lineage>
</organism>
<dbReference type="GO" id="GO:0003676">
    <property type="term" value="F:nucleic acid binding"/>
    <property type="evidence" value="ECO:0007669"/>
    <property type="project" value="InterPro"/>
</dbReference>
<dbReference type="AlphaFoldDB" id="A0AAV4SGF6"/>
<name>A0AAV4SGF6_9ARAC</name>
<keyword evidence="3" id="KW-0539">Nucleus</keyword>
<evidence type="ECO:0000256" key="2">
    <source>
        <dbReference type="ARBA" id="ARBA00022694"/>
    </source>
</evidence>
<keyword evidence="2" id="KW-0819">tRNA processing</keyword>
<dbReference type="Pfam" id="PF12328">
    <property type="entry name" value="Rpp20"/>
    <property type="match status" value="1"/>
</dbReference>
<dbReference type="PANTHER" id="PTHR15314:SF1">
    <property type="entry name" value="RIBONUCLEASE P PROTEIN SUBUNIT P20"/>
    <property type="match status" value="1"/>
</dbReference>
<dbReference type="PANTHER" id="PTHR15314">
    <property type="entry name" value="RIBONUCLEASE P PROTEIN SUBUNIT P20"/>
    <property type="match status" value="1"/>
</dbReference>
<protein>
    <submittedName>
        <fullName evidence="4">Uncharacterized protein</fullName>
    </submittedName>
</protein>
<evidence type="ECO:0000313" key="5">
    <source>
        <dbReference type="Proteomes" id="UP001054837"/>
    </source>
</evidence>
<dbReference type="InterPro" id="IPR036882">
    <property type="entry name" value="Alba-like_dom_sf"/>
</dbReference>
<dbReference type="GO" id="GO:0005655">
    <property type="term" value="C:nucleolar ribonuclease P complex"/>
    <property type="evidence" value="ECO:0007669"/>
    <property type="project" value="InterPro"/>
</dbReference>
<dbReference type="Proteomes" id="UP001054837">
    <property type="component" value="Unassembled WGS sequence"/>
</dbReference>
<dbReference type="InterPro" id="IPR014612">
    <property type="entry name" value="Pop7/Rpp20"/>
</dbReference>
<dbReference type="GO" id="GO:0000172">
    <property type="term" value="C:ribonuclease MRP complex"/>
    <property type="evidence" value="ECO:0007669"/>
    <property type="project" value="InterPro"/>
</dbReference>
<dbReference type="GO" id="GO:0001682">
    <property type="term" value="P:tRNA 5'-leader removal"/>
    <property type="evidence" value="ECO:0007669"/>
    <property type="project" value="InterPro"/>
</dbReference>
<dbReference type="SUPFAM" id="SSF82704">
    <property type="entry name" value="AlbA-like"/>
    <property type="match status" value="1"/>
</dbReference>
<gene>
    <name evidence="4" type="ORF">CDAR_451391</name>
</gene>
<comment type="caution">
    <text evidence="4">The sequence shown here is derived from an EMBL/GenBank/DDBJ whole genome shotgun (WGS) entry which is preliminary data.</text>
</comment>
<evidence type="ECO:0000313" key="4">
    <source>
        <dbReference type="EMBL" id="GIY32241.1"/>
    </source>
</evidence>
<accession>A0AAV4SGF6</accession>
<dbReference type="Gene3D" id="3.30.110.20">
    <property type="entry name" value="Alba-like domain"/>
    <property type="match status" value="1"/>
</dbReference>
<keyword evidence="5" id="KW-1185">Reference proteome</keyword>
<proteinExistence type="predicted"/>
<reference evidence="4 5" key="1">
    <citation type="submission" date="2021-06" db="EMBL/GenBank/DDBJ databases">
        <title>Caerostris darwini draft genome.</title>
        <authorList>
            <person name="Kono N."/>
            <person name="Arakawa K."/>
        </authorList>
    </citation>
    <scope>NUCLEOTIDE SEQUENCE [LARGE SCALE GENOMIC DNA]</scope>
</reference>
<evidence type="ECO:0000256" key="3">
    <source>
        <dbReference type="ARBA" id="ARBA00023242"/>
    </source>
</evidence>
<dbReference type="EMBL" id="BPLQ01007760">
    <property type="protein sequence ID" value="GIY32241.1"/>
    <property type="molecule type" value="Genomic_DNA"/>
</dbReference>
<comment type="subcellular location">
    <subcellularLocation>
        <location evidence="1">Nucleus</location>
        <location evidence="1">Nucleolus</location>
    </subcellularLocation>
</comment>
<sequence>MDEKKNVKSPKSKLDVEIKIASSSRTRKNSDPDHYIEKRITPRPFKQRNDVYVNKKSSFGAHIKKCKELLNSGEDVYIHGLGAAVNYAVNLALQLQSLYPVVLDANTSTVDLMDDHYSPSIGHKVETRRNSAIRIKVHLIGK</sequence>